<dbReference type="AlphaFoldDB" id="A0A0G2F154"/>
<accession>A0A0G2F154</accession>
<comment type="caution">
    <text evidence="1">The sequence shown here is derived from an EMBL/GenBank/DDBJ whole genome shotgun (WGS) entry which is preliminary data.</text>
</comment>
<name>A0A0G2F154_PHACM</name>
<dbReference type="EMBL" id="LCWF01000017">
    <property type="protein sequence ID" value="KKY28069.1"/>
    <property type="molecule type" value="Genomic_DNA"/>
</dbReference>
<protein>
    <submittedName>
        <fullName evidence="1">Uncharacterized protein</fullName>
    </submittedName>
</protein>
<gene>
    <name evidence="1" type="ORF">UCRPC4_g00692</name>
</gene>
<proteinExistence type="predicted"/>
<sequence>MSSFSNIRFKLSDKETEWIEVPSERLQSSAYFQSLWERWQVLGGQFSAYSSDTLECELIIDIGQQKYYVTTSLQAEMLDNKAFRLAYPVAPIDRIYIQLSFLSEYGLRVEDDLYKRYACQFSWVAGLFRDAHILLIEFLVSTNESDYQVDYSVKMLREAMDLTILHYQRLYGPEIAPRWELKVDLVTMAPLFEGNAIWFLSFASTIKHGPLFTESVKQCIIQELLNEVRDRLPVNIYQACANLRRLWRYRAKFFLSRGCLGGFFPFYDDIIDRIWRASWSRRGSLLRPKVHRFFGMSKKSEIKGIHIGLLRQIMLGDDYQYDMFNGQGRECLNPVPALTQADYRFMMELSAESPSRLDDEGLMMIVRVLKLKNEDGRAVAKLRSLAKDIMGRVKEDVFEDDALVRHFLTVADFVVPWERLPWNQGLVDV</sequence>
<reference evidence="1 2" key="1">
    <citation type="submission" date="2015-05" db="EMBL/GenBank/DDBJ databases">
        <title>Distinctive expansion of gene families associated with plant cell wall degradation and secondary metabolism in the genomes of grapevine trunk pathogens.</title>
        <authorList>
            <person name="Lawrence D.P."/>
            <person name="Travadon R."/>
            <person name="Rolshausen P.E."/>
            <person name="Baumgartner K."/>
        </authorList>
    </citation>
    <scope>NUCLEOTIDE SEQUENCE [LARGE SCALE GENOMIC DNA]</scope>
    <source>
        <strain evidence="1">UCRPC4</strain>
    </source>
</reference>
<dbReference type="Proteomes" id="UP000053317">
    <property type="component" value="Unassembled WGS sequence"/>
</dbReference>
<organism evidence="1 2">
    <name type="scientific">Phaeomoniella chlamydospora</name>
    <name type="common">Phaeoacremonium chlamydosporum</name>
    <dbReference type="NCBI Taxonomy" id="158046"/>
    <lineage>
        <taxon>Eukaryota</taxon>
        <taxon>Fungi</taxon>
        <taxon>Dikarya</taxon>
        <taxon>Ascomycota</taxon>
        <taxon>Pezizomycotina</taxon>
        <taxon>Eurotiomycetes</taxon>
        <taxon>Chaetothyriomycetidae</taxon>
        <taxon>Phaeomoniellales</taxon>
        <taxon>Phaeomoniellaceae</taxon>
        <taxon>Phaeomoniella</taxon>
    </lineage>
</organism>
<evidence type="ECO:0000313" key="2">
    <source>
        <dbReference type="Proteomes" id="UP000053317"/>
    </source>
</evidence>
<keyword evidence="2" id="KW-1185">Reference proteome</keyword>
<evidence type="ECO:0000313" key="1">
    <source>
        <dbReference type="EMBL" id="KKY28069.1"/>
    </source>
</evidence>
<reference evidence="1 2" key="2">
    <citation type="submission" date="2015-05" db="EMBL/GenBank/DDBJ databases">
        <authorList>
            <person name="Morales-Cruz A."/>
            <person name="Amrine K.C."/>
            <person name="Cantu D."/>
        </authorList>
    </citation>
    <scope>NUCLEOTIDE SEQUENCE [LARGE SCALE GENOMIC DNA]</scope>
    <source>
        <strain evidence="1">UCRPC4</strain>
    </source>
</reference>